<dbReference type="EMBL" id="VUJX02000020">
    <property type="protein sequence ID" value="KAL0929233.1"/>
    <property type="molecule type" value="Genomic_DNA"/>
</dbReference>
<comment type="caution">
    <text evidence="1">The sequence shown here is derived from an EMBL/GenBank/DDBJ whole genome shotgun (WGS) entry which is preliminary data.</text>
</comment>
<organism evidence="1 2">
    <name type="scientific">Colletotrichum truncatum</name>
    <name type="common">Anthracnose fungus</name>
    <name type="synonym">Colletotrichum capsici</name>
    <dbReference type="NCBI Taxonomy" id="5467"/>
    <lineage>
        <taxon>Eukaryota</taxon>
        <taxon>Fungi</taxon>
        <taxon>Dikarya</taxon>
        <taxon>Ascomycota</taxon>
        <taxon>Pezizomycotina</taxon>
        <taxon>Sordariomycetes</taxon>
        <taxon>Hypocreomycetidae</taxon>
        <taxon>Glomerellales</taxon>
        <taxon>Glomerellaceae</taxon>
        <taxon>Colletotrichum</taxon>
        <taxon>Colletotrichum truncatum species complex</taxon>
    </lineage>
</organism>
<accession>A0ACC3YBN5</accession>
<protein>
    <submittedName>
        <fullName evidence="1">Amino acid transporter</fullName>
    </submittedName>
</protein>
<dbReference type="Proteomes" id="UP000805649">
    <property type="component" value="Unassembled WGS sequence"/>
</dbReference>
<sequence>MVISDIEATNDSEKMKDPVPHHHEDIATVPVTEQDAVFGELSENGPNYRSVGWLGTAGLMMKTQLGLGILSFPSVFDTLGMIPGIILLLTIATITTWSDYIVGVFKLNHPQVYGVDDAGQLMFGRIGKEAFAIAFMGQYVLTAGSAMLSLSISLNALSSHGTCTATFVGVAFVMIFLLSSIRTLGRITWVAWVGLAGILTAVFMVTIAVGVKGGPPNVPQGVVWESDYKLFGNPSFTEAMSAVATLIFAYAGTGAFFPIVAEMRDPSKYTRALALCQTVVTVAFIIVAIVIYYYCGSQVASPALGTAGPLIKKIAYGIAFPGLLASGCILAHVSSKYVFVRVLRGSRHLTSNTVTHWISWIGCTFCVSLIAYILASAIPVFNGLVSLCGALFGTLLSFQPMGCMWLYDNWRSGREKPTARWYLGVAWSVFVITAGTFLMIGGTYSTIVGIIDSFHAEGGSSVWSCADNSNSS</sequence>
<gene>
    <name evidence="1" type="ORF">CTRU02_215774</name>
</gene>
<name>A0ACC3YBN5_COLTU</name>
<reference evidence="1 2" key="1">
    <citation type="journal article" date="2020" name="Phytopathology">
        <title>Genome Sequence Resources of Colletotrichum truncatum, C. plurivorum, C. musicola, and C. sojae: Four Species Pathogenic to Soybean (Glycine max).</title>
        <authorList>
            <person name="Rogerio F."/>
            <person name="Boufleur T.R."/>
            <person name="Ciampi-Guillardi M."/>
            <person name="Sukno S.A."/>
            <person name="Thon M.R."/>
            <person name="Massola Junior N.S."/>
            <person name="Baroncelli R."/>
        </authorList>
    </citation>
    <scope>NUCLEOTIDE SEQUENCE [LARGE SCALE GENOMIC DNA]</scope>
    <source>
        <strain evidence="1 2">CMES1059</strain>
    </source>
</reference>
<evidence type="ECO:0000313" key="2">
    <source>
        <dbReference type="Proteomes" id="UP000805649"/>
    </source>
</evidence>
<proteinExistence type="predicted"/>
<keyword evidence="2" id="KW-1185">Reference proteome</keyword>
<evidence type="ECO:0000313" key="1">
    <source>
        <dbReference type="EMBL" id="KAL0929233.1"/>
    </source>
</evidence>